<dbReference type="Proteomes" id="UP000240624">
    <property type="component" value="Unassembled WGS sequence"/>
</dbReference>
<evidence type="ECO:0000313" key="5">
    <source>
        <dbReference type="Proteomes" id="UP000193495"/>
    </source>
</evidence>
<dbReference type="PANTHER" id="PTHR12526">
    <property type="entry name" value="GLYCOSYLTRANSFERASE"/>
    <property type="match status" value="1"/>
</dbReference>
<accession>A0A1X7A076</accession>
<feature type="domain" description="Glycosyltransferase subfamily 4-like N-terminal" evidence="2">
    <location>
        <begin position="18"/>
        <end position="160"/>
    </location>
</feature>
<feature type="domain" description="Glycosyl transferase family 1" evidence="1">
    <location>
        <begin position="185"/>
        <end position="344"/>
    </location>
</feature>
<keyword evidence="6" id="KW-1185">Reference proteome</keyword>
<reference evidence="4 5" key="1">
    <citation type="submission" date="2017-03" db="EMBL/GenBank/DDBJ databases">
        <authorList>
            <person name="Afonso C.L."/>
            <person name="Miller P.J."/>
            <person name="Scott M.A."/>
            <person name="Spackman E."/>
            <person name="Goraichik I."/>
            <person name="Dimitrov K.M."/>
            <person name="Suarez D.L."/>
            <person name="Swayne D.E."/>
        </authorList>
    </citation>
    <scope>NUCLEOTIDE SEQUENCE [LARGE SCALE GENOMIC DNA]</scope>
    <source>
        <strain evidence="4 5">CECT 8367</strain>
    </source>
</reference>
<evidence type="ECO:0000259" key="2">
    <source>
        <dbReference type="Pfam" id="PF13579"/>
    </source>
</evidence>
<dbReference type="RefSeq" id="WP_085897628.1">
    <property type="nucleotide sequence ID" value="NZ_FWFY01000013.1"/>
</dbReference>
<dbReference type="OrthoDB" id="9790710at2"/>
<dbReference type="InterPro" id="IPR001296">
    <property type="entry name" value="Glyco_trans_1"/>
</dbReference>
<dbReference type="EMBL" id="PYGB01000023">
    <property type="protein sequence ID" value="PSK80418.1"/>
    <property type="molecule type" value="Genomic_DNA"/>
</dbReference>
<dbReference type="SUPFAM" id="SSF53756">
    <property type="entry name" value="UDP-Glycosyltransferase/glycogen phosphorylase"/>
    <property type="match status" value="1"/>
</dbReference>
<evidence type="ECO:0000313" key="3">
    <source>
        <dbReference type="EMBL" id="PSK80418.1"/>
    </source>
</evidence>
<keyword evidence="4" id="KW-0808">Transferase</keyword>
<reference evidence="3 6" key="2">
    <citation type="submission" date="2018-03" db="EMBL/GenBank/DDBJ databases">
        <title>Genomic Encyclopedia of Archaeal and Bacterial Type Strains, Phase II (KMG-II): from individual species to whole genera.</title>
        <authorList>
            <person name="Goeker M."/>
        </authorList>
    </citation>
    <scope>NUCLEOTIDE SEQUENCE [LARGE SCALE GENOMIC DNA]</scope>
    <source>
        <strain evidence="3 6">DSM 29956</strain>
    </source>
</reference>
<protein>
    <submittedName>
        <fullName evidence="3">Glycosyltransferase involved in cell wall biosynthesis</fullName>
    </submittedName>
    <submittedName>
        <fullName evidence="4">N, N'-diacetylbacillosaminyl-diphospho-undecaprenol alpha-1,3-N-acetylgalactosaminyltransferase</fullName>
        <ecNumber evidence="4">2.4.1.290</ecNumber>
    </submittedName>
</protein>
<dbReference type="AlphaFoldDB" id="A0A1X7A076"/>
<dbReference type="CDD" id="cd03808">
    <property type="entry name" value="GT4_CapM-like"/>
    <property type="match status" value="1"/>
</dbReference>
<gene>
    <name evidence="4" type="primary">pglA</name>
    <name evidence="3" type="ORF">CLV79_12316</name>
    <name evidence="4" type="ORF">LOS8367_03320</name>
</gene>
<dbReference type="Pfam" id="PF00534">
    <property type="entry name" value="Glycos_transf_1"/>
    <property type="match status" value="1"/>
</dbReference>
<evidence type="ECO:0000313" key="4">
    <source>
        <dbReference type="EMBL" id="SLN66959.1"/>
    </source>
</evidence>
<proteinExistence type="predicted"/>
<keyword evidence="4" id="KW-0328">Glycosyltransferase</keyword>
<dbReference type="Pfam" id="PF13579">
    <property type="entry name" value="Glyco_trans_4_4"/>
    <property type="match status" value="1"/>
</dbReference>
<dbReference type="EMBL" id="FWFY01000013">
    <property type="protein sequence ID" value="SLN66959.1"/>
    <property type="molecule type" value="Genomic_DNA"/>
</dbReference>
<dbReference type="EC" id="2.4.1.290" evidence="4"/>
<evidence type="ECO:0000259" key="1">
    <source>
        <dbReference type="Pfam" id="PF00534"/>
    </source>
</evidence>
<evidence type="ECO:0000313" key="6">
    <source>
        <dbReference type="Proteomes" id="UP000240624"/>
    </source>
</evidence>
<dbReference type="InterPro" id="IPR028098">
    <property type="entry name" value="Glyco_trans_4-like_N"/>
</dbReference>
<organism evidence="4 5">
    <name type="scientific">Limimaricola soesokkakensis</name>
    <dbReference type="NCBI Taxonomy" id="1343159"/>
    <lineage>
        <taxon>Bacteria</taxon>
        <taxon>Pseudomonadati</taxon>
        <taxon>Pseudomonadota</taxon>
        <taxon>Alphaproteobacteria</taxon>
        <taxon>Rhodobacterales</taxon>
        <taxon>Paracoccaceae</taxon>
        <taxon>Limimaricola</taxon>
    </lineage>
</organism>
<dbReference type="PANTHER" id="PTHR12526:SF638">
    <property type="entry name" value="SPORE COAT PROTEIN SA"/>
    <property type="match status" value="1"/>
</dbReference>
<name>A0A1X7A076_9RHOB</name>
<dbReference type="Proteomes" id="UP000193495">
    <property type="component" value="Unassembled WGS sequence"/>
</dbReference>
<sequence>MHIIFTVNAAWNIFNFRRSLVEAMLEEGHKVTVLAPPDVAVKRLEALGCHFVPLEMDVKGLSPLADIALIRELRQHFYTLAPDAVFSFTIKNNIFGAIAARGLGFPFIPNVTGLGTAFLSSTLLRRVAETLYRIAFRSLPVVFFQNPDDQALFLSRGLTQSNQSRLLPGSGVDLKHFLPAPLPERDEVRFLMIARLLRDKGILEYALAAQQTLLSHPNTRFQLLGPLDVENRSAIPDTLLEKWRQNGTIEYLGESDDVRSEIADADCVVLPSYREGAPRTLIEAAAMARPLIATDVPGCRSVVEDGRTGLLCAPRDAESLSAAFIKMLTLTSAAREEMGRAGRNKMEREFDQAMVVDAYRGVLEEALML</sequence>
<dbReference type="GO" id="GO:0102335">
    <property type="term" value="F:N,N'-diacetylbacillosaminyl-diphospho-undecaprenol alpha-1,3-N-acetylgalactosaminyltransferase activity"/>
    <property type="evidence" value="ECO:0007669"/>
    <property type="project" value="UniProtKB-EC"/>
</dbReference>
<dbReference type="Gene3D" id="3.40.50.2000">
    <property type="entry name" value="Glycogen Phosphorylase B"/>
    <property type="match status" value="2"/>
</dbReference>